<evidence type="ECO:0000313" key="1">
    <source>
        <dbReference type="EMBL" id="KAG0428655.1"/>
    </source>
</evidence>
<comment type="caution">
    <text evidence="1">The sequence shown here is derived from an EMBL/GenBank/DDBJ whole genome shotgun (WGS) entry which is preliminary data.</text>
</comment>
<reference evidence="1 2" key="1">
    <citation type="journal article" date="2020" name="Cell">
        <title>Large-Scale Comparative Analyses of Tick Genomes Elucidate Their Genetic Diversity and Vector Capacities.</title>
        <authorList>
            <consortium name="Tick Genome and Microbiome Consortium (TIGMIC)"/>
            <person name="Jia N."/>
            <person name="Wang J."/>
            <person name="Shi W."/>
            <person name="Du L."/>
            <person name="Sun Y."/>
            <person name="Zhan W."/>
            <person name="Jiang J.F."/>
            <person name="Wang Q."/>
            <person name="Zhang B."/>
            <person name="Ji P."/>
            <person name="Bell-Sakyi L."/>
            <person name="Cui X.M."/>
            <person name="Yuan T.T."/>
            <person name="Jiang B.G."/>
            <person name="Yang W.F."/>
            <person name="Lam T.T."/>
            <person name="Chang Q.C."/>
            <person name="Ding S.J."/>
            <person name="Wang X.J."/>
            <person name="Zhu J.G."/>
            <person name="Ruan X.D."/>
            <person name="Zhao L."/>
            <person name="Wei J.T."/>
            <person name="Ye R.Z."/>
            <person name="Que T.C."/>
            <person name="Du C.H."/>
            <person name="Zhou Y.H."/>
            <person name="Cheng J.X."/>
            <person name="Dai P.F."/>
            <person name="Guo W.B."/>
            <person name="Han X.H."/>
            <person name="Huang E.J."/>
            <person name="Li L.F."/>
            <person name="Wei W."/>
            <person name="Gao Y.C."/>
            <person name="Liu J.Z."/>
            <person name="Shao H.Z."/>
            <person name="Wang X."/>
            <person name="Wang C.C."/>
            <person name="Yang T.C."/>
            <person name="Huo Q.B."/>
            <person name="Li W."/>
            <person name="Chen H.Y."/>
            <person name="Chen S.E."/>
            <person name="Zhou L.G."/>
            <person name="Ni X.B."/>
            <person name="Tian J.H."/>
            <person name="Sheng Y."/>
            <person name="Liu T."/>
            <person name="Pan Y.S."/>
            <person name="Xia L.Y."/>
            <person name="Li J."/>
            <person name="Zhao F."/>
            <person name="Cao W.C."/>
        </authorList>
    </citation>
    <scope>NUCLEOTIDE SEQUENCE [LARGE SCALE GENOMIC DNA]</scope>
    <source>
        <strain evidence="1">Iper-2018</strain>
    </source>
</reference>
<proteinExistence type="predicted"/>
<organism evidence="1 2">
    <name type="scientific">Ixodes persulcatus</name>
    <name type="common">Taiga tick</name>
    <dbReference type="NCBI Taxonomy" id="34615"/>
    <lineage>
        <taxon>Eukaryota</taxon>
        <taxon>Metazoa</taxon>
        <taxon>Ecdysozoa</taxon>
        <taxon>Arthropoda</taxon>
        <taxon>Chelicerata</taxon>
        <taxon>Arachnida</taxon>
        <taxon>Acari</taxon>
        <taxon>Parasitiformes</taxon>
        <taxon>Ixodida</taxon>
        <taxon>Ixodoidea</taxon>
        <taxon>Ixodidae</taxon>
        <taxon>Ixodinae</taxon>
        <taxon>Ixodes</taxon>
    </lineage>
</organism>
<name>A0AC60Q4S1_IXOPE</name>
<dbReference type="Proteomes" id="UP000805193">
    <property type="component" value="Unassembled WGS sequence"/>
</dbReference>
<dbReference type="EMBL" id="JABSTQ010009499">
    <property type="protein sequence ID" value="KAG0428655.1"/>
    <property type="molecule type" value="Genomic_DNA"/>
</dbReference>
<evidence type="ECO:0000313" key="2">
    <source>
        <dbReference type="Proteomes" id="UP000805193"/>
    </source>
</evidence>
<sequence>MKPPANGAALKNSQHPPHYYPELPIEVEERLEKLFKKLDVNDDGQIDIKDLTTGLRKLGLPHSPGSAEKFIQASDTGKDGSVSFAEFVHYIIEHEKNLMVVFKSLDANRDGALDATEIQTSFQRLGVNIDYDEAVRLLRRMDKDGSLSISFEEWRDYLLFHPSSEIHDIISHWRHATFVDIGEDTLVPDDFTDEEIHTGMWWRHLVAGGVAGAVSRTCTAPLDRLKVFLQVRGSEFRSIQQCLRHMLNEGGIGSLWRGNGINVIKIAPESALKFLAYEKAKRFIKGDSNRDLHMFERFFAGSLAGSIAQTTIYPMEVLKTRLALRKTGQYKGIVDAAYKIYANEGLRSFYKGYLPNLLGIIPYAGIDLAIYETLKKLYLRRHDLTDDPGILVLLGCGTISSSCGQVASYPLALVRTRLQAQGRESSGRRDQYLLHAFADSRKEKGSMIGLIKGIVRTEGFGGLYRGITPNFMKVAPAVSISYVVYEHTRRALGVTMT</sequence>
<protein>
    <submittedName>
        <fullName evidence="1">Uncharacterized protein</fullName>
    </submittedName>
</protein>
<gene>
    <name evidence="1" type="ORF">HPB47_024379</name>
</gene>
<accession>A0AC60Q4S1</accession>
<keyword evidence="2" id="KW-1185">Reference proteome</keyword>